<reference evidence="2" key="1">
    <citation type="journal article" date="2023" name="IMA Fungus">
        <title>Comparative genomic study of the Penicillium genus elucidates a diverse pangenome and 15 lateral gene transfer events.</title>
        <authorList>
            <person name="Petersen C."/>
            <person name="Sorensen T."/>
            <person name="Nielsen M.R."/>
            <person name="Sondergaard T.E."/>
            <person name="Sorensen J.L."/>
            <person name="Fitzpatrick D.A."/>
            <person name="Frisvad J.C."/>
            <person name="Nielsen K.L."/>
        </authorList>
    </citation>
    <scope>NUCLEOTIDE SEQUENCE</scope>
    <source>
        <strain evidence="2">IBT 17514</strain>
    </source>
</reference>
<feature type="compositionally biased region" description="Polar residues" evidence="1">
    <location>
        <begin position="203"/>
        <end position="248"/>
    </location>
</feature>
<evidence type="ECO:0000256" key="1">
    <source>
        <dbReference type="SAM" id="MobiDB-lite"/>
    </source>
</evidence>
<evidence type="ECO:0000313" key="2">
    <source>
        <dbReference type="EMBL" id="KAJ5733370.1"/>
    </source>
</evidence>
<accession>A0AAD6HRN6</accession>
<dbReference type="Proteomes" id="UP001215712">
    <property type="component" value="Unassembled WGS sequence"/>
</dbReference>
<feature type="compositionally biased region" description="Basic and acidic residues" evidence="1">
    <location>
        <begin position="59"/>
        <end position="74"/>
    </location>
</feature>
<proteinExistence type="predicted"/>
<feature type="compositionally biased region" description="Polar residues" evidence="1">
    <location>
        <begin position="401"/>
        <end position="423"/>
    </location>
</feature>
<feature type="region of interest" description="Disordered" evidence="1">
    <location>
        <begin position="1"/>
        <end position="299"/>
    </location>
</feature>
<sequence>MPRPAPKRKSAKATKPSTAKPSVVIETRKNKDSHTSPTIARDATLDPRPDLNDQTPLAKSHEQALESSPTDDRPGTASRPGTGSRPPTRSRGYSSTLSFAGRKGDTNSRVPGTPGFESSVLSNFRRRPRQQSILQMMQAEDGSSDLDDDDFLGGLSPQDESTPLNVSRGKSLLVQLEKSPSPEESLPSSDGSRKRKHEEIQVPESSAEQSQAMVPDSPSVQQSILDSPTRQSLENSPNRQSLSESPSGTPVPRRSLMQSLEETEAESTPRPLPLPFSDILSQTFAPPASSPAMSSQSSTICQIAADKTSKLTQLSTALLQNKLLPRRRPRRCQRGAAGEFDLLSDESDDGMHSAASGDEDELNSLPVRRTRRASSSKPNSKPKPLGRKRSQSNQKQKKNQPRSASGTKPSGPQDPASRSQSHTGGEVDTENDAHATSRASSPLSSPPGSDVSDSEVGTGRRYMSAELRAAAKKFAEIDQWEMEFEEVSASETAGSPR</sequence>
<evidence type="ECO:0000313" key="3">
    <source>
        <dbReference type="Proteomes" id="UP001215712"/>
    </source>
</evidence>
<name>A0AAD6HRN6_9EURO</name>
<feature type="compositionally biased region" description="Acidic residues" evidence="1">
    <location>
        <begin position="142"/>
        <end position="151"/>
    </location>
</feature>
<feature type="compositionally biased region" description="Basic residues" evidence="1">
    <location>
        <begin position="324"/>
        <end position="333"/>
    </location>
</feature>
<feature type="region of interest" description="Disordered" evidence="1">
    <location>
        <begin position="322"/>
        <end position="458"/>
    </location>
</feature>
<protein>
    <submittedName>
        <fullName evidence="2">Uncharacterized protein</fullName>
    </submittedName>
</protein>
<dbReference type="AlphaFoldDB" id="A0AAD6HRN6"/>
<feature type="compositionally biased region" description="Low complexity" evidence="1">
    <location>
        <begin position="176"/>
        <end position="189"/>
    </location>
</feature>
<feature type="compositionally biased region" description="Basic residues" evidence="1">
    <location>
        <begin position="384"/>
        <end position="400"/>
    </location>
</feature>
<comment type="caution">
    <text evidence="2">The sequence shown here is derived from an EMBL/GenBank/DDBJ whole genome shotgun (WGS) entry which is preliminary data.</text>
</comment>
<feature type="compositionally biased region" description="Polar residues" evidence="1">
    <location>
        <begin position="437"/>
        <end position="447"/>
    </location>
</feature>
<reference evidence="2" key="2">
    <citation type="submission" date="2023-01" db="EMBL/GenBank/DDBJ databases">
        <authorList>
            <person name="Petersen C."/>
        </authorList>
    </citation>
    <scope>NUCLEOTIDE SEQUENCE</scope>
    <source>
        <strain evidence="2">IBT 17514</strain>
    </source>
</reference>
<feature type="compositionally biased region" description="Basic residues" evidence="1">
    <location>
        <begin position="1"/>
        <end position="12"/>
    </location>
</feature>
<feature type="compositionally biased region" description="Polar residues" evidence="1">
    <location>
        <begin position="79"/>
        <end position="98"/>
    </location>
</feature>
<dbReference type="EMBL" id="JAQJAN010000003">
    <property type="protein sequence ID" value="KAJ5733370.1"/>
    <property type="molecule type" value="Genomic_DNA"/>
</dbReference>
<gene>
    <name evidence="2" type="ORF">N7493_002156</name>
</gene>
<organism evidence="2 3">
    <name type="scientific">Penicillium malachiteum</name>
    <dbReference type="NCBI Taxonomy" id="1324776"/>
    <lineage>
        <taxon>Eukaryota</taxon>
        <taxon>Fungi</taxon>
        <taxon>Dikarya</taxon>
        <taxon>Ascomycota</taxon>
        <taxon>Pezizomycotina</taxon>
        <taxon>Eurotiomycetes</taxon>
        <taxon>Eurotiomycetidae</taxon>
        <taxon>Eurotiales</taxon>
        <taxon>Aspergillaceae</taxon>
        <taxon>Penicillium</taxon>
    </lineage>
</organism>
<feature type="compositionally biased region" description="Low complexity" evidence="1">
    <location>
        <begin position="285"/>
        <end position="298"/>
    </location>
</feature>
<keyword evidence="3" id="KW-1185">Reference proteome</keyword>